<evidence type="ECO:0000313" key="4">
    <source>
        <dbReference type="EMBL" id="CUG78379.1"/>
    </source>
</evidence>
<feature type="transmembrane region" description="Helical" evidence="2">
    <location>
        <begin position="1121"/>
        <end position="1141"/>
    </location>
</feature>
<evidence type="ECO:0000256" key="3">
    <source>
        <dbReference type="SAM" id="SignalP"/>
    </source>
</evidence>
<reference evidence="5" key="1">
    <citation type="submission" date="2015-09" db="EMBL/GenBank/DDBJ databases">
        <authorList>
            <consortium name="Pathogen Informatics"/>
        </authorList>
    </citation>
    <scope>NUCLEOTIDE SEQUENCE [LARGE SCALE GENOMIC DNA]</scope>
    <source>
        <strain evidence="5">Lake Konstanz</strain>
    </source>
</reference>
<feature type="transmembrane region" description="Helical" evidence="2">
    <location>
        <begin position="1201"/>
        <end position="1221"/>
    </location>
</feature>
<dbReference type="VEuPathDB" id="TriTrypDB:BSAL_85750"/>
<evidence type="ECO:0000313" key="5">
    <source>
        <dbReference type="Proteomes" id="UP000051952"/>
    </source>
</evidence>
<dbReference type="SUPFAM" id="SSF82895">
    <property type="entry name" value="TSP-1 type 1 repeat"/>
    <property type="match status" value="2"/>
</dbReference>
<organism evidence="4 5">
    <name type="scientific">Bodo saltans</name>
    <name type="common">Flagellated protozoan</name>
    <dbReference type="NCBI Taxonomy" id="75058"/>
    <lineage>
        <taxon>Eukaryota</taxon>
        <taxon>Discoba</taxon>
        <taxon>Euglenozoa</taxon>
        <taxon>Kinetoplastea</taxon>
        <taxon>Metakinetoplastina</taxon>
        <taxon>Eubodonida</taxon>
        <taxon>Bodonidae</taxon>
        <taxon>Bodo</taxon>
    </lineage>
</organism>
<dbReference type="InterPro" id="IPR000884">
    <property type="entry name" value="TSP1_rpt"/>
</dbReference>
<name>A0A0S4J7S0_BODSA</name>
<feature type="transmembrane region" description="Helical" evidence="2">
    <location>
        <begin position="1099"/>
        <end position="1115"/>
    </location>
</feature>
<dbReference type="PROSITE" id="PS50092">
    <property type="entry name" value="TSP1"/>
    <property type="match status" value="1"/>
</dbReference>
<keyword evidence="2" id="KW-0812">Transmembrane</keyword>
<gene>
    <name evidence="4" type="ORF">BSAL_85735</name>
</gene>
<proteinExistence type="predicted"/>
<evidence type="ECO:0000256" key="1">
    <source>
        <dbReference type="SAM" id="MobiDB-lite"/>
    </source>
</evidence>
<accession>A0A0S4J7S0</accession>
<feature type="transmembrane region" description="Helical" evidence="2">
    <location>
        <begin position="1227"/>
        <end position="1246"/>
    </location>
</feature>
<keyword evidence="3" id="KW-0732">Signal</keyword>
<dbReference type="OrthoDB" id="98591at2759"/>
<dbReference type="SMART" id="SM00209">
    <property type="entry name" value="TSP1"/>
    <property type="match status" value="4"/>
</dbReference>
<feature type="transmembrane region" description="Helical" evidence="2">
    <location>
        <begin position="1258"/>
        <end position="1280"/>
    </location>
</feature>
<keyword evidence="2" id="KW-1133">Transmembrane helix</keyword>
<dbReference type="EMBL" id="CYKH01001022">
    <property type="protein sequence ID" value="CUG78379.1"/>
    <property type="molecule type" value="Genomic_DNA"/>
</dbReference>
<dbReference type="Proteomes" id="UP000051952">
    <property type="component" value="Unassembled WGS sequence"/>
</dbReference>
<feature type="chain" id="PRO_5006622064" evidence="3">
    <location>
        <begin position="24"/>
        <end position="2701"/>
    </location>
</feature>
<feature type="transmembrane region" description="Helical" evidence="2">
    <location>
        <begin position="1008"/>
        <end position="1038"/>
    </location>
</feature>
<dbReference type="VEuPathDB" id="TriTrypDB:BSAL_22985"/>
<dbReference type="InterPro" id="IPR036383">
    <property type="entry name" value="TSP1_rpt_sf"/>
</dbReference>
<keyword evidence="2" id="KW-0472">Membrane</keyword>
<evidence type="ECO:0000256" key="2">
    <source>
        <dbReference type="SAM" id="Phobius"/>
    </source>
</evidence>
<keyword evidence="5" id="KW-1185">Reference proteome</keyword>
<sequence>MFSQICALFTVLCTLVVTSCSLAVNLNCADVTSPGTSGLSWSDQDKVATYVMELESNTSYYFVNCTYVPVSGASLLLLLRRSTLSGSNLTLENVNVRVEGGKVLPVVSVEGFSIVRNVSVEVTGVAVVINATKMVDDVPLAILSVFDQSINTVPQVKVYNLSVMITSSSVHVHRIDNSATSDQAHSSDTALLLFVNTGTALHFTMKDTVVAISNSNLAFSINGMGARSSISMVSLGSAAKQDNFTVLISNISVIAQNTSFSMFIDATNVSWGYDAINPSMFSFRMHSTRQLCSKWKLHHRENCHFSHGRPTNENSTTGAWIHQRSELIHNSCGRTPAMVQLRDFDFLSNVTITMEDVEELCVRCVCATATCTATSIPFDDGKLKFFSVLSARLVHIDAREGISSVNNFVFSLKNVQAIRLEAPNSAIALLFKQCASVSAATIMIATCPHIYLHSRGMVLGMTSRVQGLAVMNKVSNVSHMVMSVTDSTMNASAEGGGCNGVIVGAIHFDGGSTMVRINIHAVHLFSDISNGSIYVLLSTMAPITTLSTFVNIANTSIARIHIKNSTISAAHTCKPPPQNVVALLVLSVITAIHSPSRTNNGFTILDSVHVRRLSPDTTSESSRTAIPYFPLPQVSVQYNFTTMVHMLDATAFAVQSNSLLNSYRELVVKAASTQQGSDNSTSSLVNSTISIVGGCSVRYEARLADAMSLISDDNFRTRKPTTDIVSYVVLPVSTRNSSIHIGGAGPIAQNSGETVIRYYGAIVGAIGGVSTQNTTISAANVDGVSILIFAANQEFSLNDTTITFMDITLANEYYSGVGGLYAIGVQNASIAIKNAATTSFRIHRCRLRDFDLLFMPNTFQSYIAAQESNKVIRGNVSMGCNLWNDDIPLPYKFVGASANSQARVSYPSSLYNGTLRCHGSETISITQLKTSSASLYAPLMVGAAASPIAVSPTALNVVVSVMGVIGGLVGGGEGLLDAQVLIAMGQSVCSTSSLKESTSSSQFLLSPFYSFGSIAMVLGNLEIFAVVLGIHGALFVIWKRFSDRRRQSSTKQLFDSITSRDHHHHHQSASFTSSTKVQKLEPSPPPEVALKFPNHSMRAASYAASGIVVGAMRGWSSNGEALDIVGAGAIGSLAILFGAYWRIQRVGKSRQASQLKFRQYRLHQRQAFVAPWALPLGIWVPHSVRATHGRLRSAVRSGKEMFSELNLVVSLLIQAIVSIAVPTSWCMGMWFVTSAVECTAVVIIVVHRPARAPVADVLHGAGLVVQAALQLVTGALTIVLEDSTAILCEQRVPLGAWEPIMICIANPCLFLANASSCSTVGSGCVWNVCESICSSDPCYATTAADCESTANCSWNATASNCAVSTTPIDCVYSNWTVVNACTACGTGTSTNTRTIVSQPWNGGISCDNNALTMEQACNVTGRNCSTFANSTSCASNGCRWVFKSPSMICITNPCLSLANASSCVPFGSGCVWNSSRSTCSSDPCYAMTAAVCNTSASCSWNATTSSCAAVIDCVYSNWTVVNACTATCGTTTSTRTIVSQPWNGGAACDNNAPTIVQACNALCNCSSFSSGWACVSNGCRWVLGGPSMICITNPCLFLANASSCSAFGSGCTWNSGESICSSDPCYGATAAVCNTSARCFWNVSTSSCATVTAAMTTDCVYSNWVAPMRCGLQCKYKHSHDREPASERGCSVRQQCAHVYSNWTVVNACAKACDVIVSTRTIVSQPRNGGVACDNNALTMEQACNVTGCNCSTFANSTSCASNGCRWVLGSPSMIYITNPCLSLANASSCAFGSGCVWNSSNSICSSDPCYAGACADTCDAQYGSSSTACMLDPNCMFNISSGLCTSSCVKFGTANTCLKYFCVWSGTFCQSSCSALYSGSMSSYCASNPSCQVAADGTCMQKCSMLKTTACSGDFCRLSNGTCQTTCAGKYSNSAPCMNDGGCIWDPVSSMCRASCSGLTPCPQSYCDMSTVTSLCLNRCEYMYSVERGCMSDNNCMWYNNSCRLSCSHFTSLSCARPCVPSPTSCYCVPPCDLRYATVSTCHGDAGCQWDYYSRSCGMRNCTSTTAESCLLGIGNCQWIASTCYSPCSATPQQSACDATTVCNWDSSLTSCVSSCQYRLPTTCTSSICDLVSGVCQSSCSSQRSATPCSAITACEWTSSATCRLQCQYATVASCNADPRCVYSNGQCRAAICTAASSVTCLSDSQCIWNTTTKSCSVTFCGFATAATCATGYNCRWVLGSPSSSCLPNPCPAAFLPATCATLGSGCTWNTTSATCYYNRCYASTANVCNTDTTCSWNSTANTCGNAATNCVYSCWTTPTTCTMTCNGGTNTSTRTIVKQATNGGIACNATTLTLVQVCNAVACDCASIRDQVECTRVACVYVNRRCTSLAGGSCVTKLTQATCLASGTCMWIGATCIASGSGGSSRGATILSTTGASVGETTTSNWWMLGASSFRTLPRIDVRVAHGATLTVWTTTELLGGGASVVSIRSTLSWAPSSNITISKGATVAVEGAASTVLSICAPILGGFTILVGAVNNSTVVEQHQLSSNASSTLSLSLRGGGTVLLLSTPAASELITSLSTREVLSSIAYPLQTLCMVQVTLISMNVVVTETSSLLRVTGTELDAKTTSRSASSLGAGEAQQLTMHGVGVILAEASVTMGNGSSLIVLDKGVDAQPSLRFIKYPSNSETTIEKKYGLSS</sequence>
<feature type="compositionally biased region" description="Polar residues" evidence="1">
    <location>
        <begin position="1068"/>
        <end position="1077"/>
    </location>
</feature>
<feature type="signal peptide" evidence="3">
    <location>
        <begin position="1"/>
        <end position="23"/>
    </location>
</feature>
<protein>
    <submittedName>
        <fullName evidence="4">Membrane-associated protein, putative</fullName>
    </submittedName>
</protein>
<feature type="region of interest" description="Disordered" evidence="1">
    <location>
        <begin position="1053"/>
        <end position="1079"/>
    </location>
</feature>